<evidence type="ECO:0000256" key="5">
    <source>
        <dbReference type="ARBA" id="ARBA00023015"/>
    </source>
</evidence>
<evidence type="ECO:0000313" key="11">
    <source>
        <dbReference type="EMBL" id="SHK55013.1"/>
    </source>
</evidence>
<keyword evidence="4" id="KW-0902">Two-component regulatory system</keyword>
<name>A0A1M6TDH6_9BACT</name>
<keyword evidence="1 7" id="KW-0597">Phosphoprotein</keyword>
<feature type="modified residue" description="4-aspartylphosphate" evidence="7">
    <location>
        <position position="54"/>
    </location>
</feature>
<reference evidence="12" key="1">
    <citation type="submission" date="2016-11" db="EMBL/GenBank/DDBJ databases">
        <authorList>
            <person name="Varghese N."/>
            <person name="Submissions S."/>
        </authorList>
    </citation>
    <scope>NUCLEOTIDE SEQUENCE [LARGE SCALE GENOMIC DNA]</scope>
    <source>
        <strain evidence="12">DSM 16219</strain>
    </source>
</reference>
<dbReference type="OrthoDB" id="9763792at2"/>
<dbReference type="STRING" id="1121393.SAMN02745216_03644"/>
<dbReference type="InterPro" id="IPR009057">
    <property type="entry name" value="Homeodomain-like_sf"/>
</dbReference>
<dbReference type="InterPro" id="IPR011006">
    <property type="entry name" value="CheY-like_superfamily"/>
</dbReference>
<dbReference type="AlphaFoldDB" id="A0A1M6TDH6"/>
<dbReference type="SMART" id="SM00382">
    <property type="entry name" value="AAA"/>
    <property type="match status" value="1"/>
</dbReference>
<feature type="compositionally biased region" description="Polar residues" evidence="8">
    <location>
        <begin position="388"/>
        <end position="401"/>
    </location>
</feature>
<evidence type="ECO:0000313" key="12">
    <source>
        <dbReference type="Proteomes" id="UP000183994"/>
    </source>
</evidence>
<protein>
    <submittedName>
        <fullName evidence="11">Regulatory protein, Fis family</fullName>
    </submittedName>
</protein>
<dbReference type="SUPFAM" id="SSF52540">
    <property type="entry name" value="P-loop containing nucleoside triphosphate hydrolases"/>
    <property type="match status" value="1"/>
</dbReference>
<evidence type="ECO:0000256" key="4">
    <source>
        <dbReference type="ARBA" id="ARBA00023012"/>
    </source>
</evidence>
<dbReference type="Gene3D" id="1.10.8.60">
    <property type="match status" value="1"/>
</dbReference>
<dbReference type="InterPro" id="IPR002078">
    <property type="entry name" value="Sigma_54_int"/>
</dbReference>
<evidence type="ECO:0000256" key="6">
    <source>
        <dbReference type="ARBA" id="ARBA00023163"/>
    </source>
</evidence>
<feature type="region of interest" description="Disordered" evidence="8">
    <location>
        <begin position="380"/>
        <end position="401"/>
    </location>
</feature>
<keyword evidence="2" id="KW-0547">Nucleotide-binding</keyword>
<dbReference type="GO" id="GO:0000160">
    <property type="term" value="P:phosphorelay signal transduction system"/>
    <property type="evidence" value="ECO:0007669"/>
    <property type="project" value="UniProtKB-KW"/>
</dbReference>
<dbReference type="InterPro" id="IPR003593">
    <property type="entry name" value="AAA+_ATPase"/>
</dbReference>
<dbReference type="FunFam" id="3.40.50.300:FF:000006">
    <property type="entry name" value="DNA-binding transcriptional regulator NtrC"/>
    <property type="match status" value="1"/>
</dbReference>
<evidence type="ECO:0000256" key="1">
    <source>
        <dbReference type="ARBA" id="ARBA00022553"/>
    </source>
</evidence>
<dbReference type="InterPro" id="IPR027417">
    <property type="entry name" value="P-loop_NTPase"/>
</dbReference>
<dbReference type="Proteomes" id="UP000183994">
    <property type="component" value="Unassembled WGS sequence"/>
</dbReference>
<dbReference type="PROSITE" id="PS00676">
    <property type="entry name" value="SIGMA54_INTERACT_2"/>
    <property type="match status" value="1"/>
</dbReference>
<sequence length="463" mass="51662">MERRLLIVDDEPDMLHLLKRSLEPDLKCAVQTASSGLEAMEILGQERFDLIVADIKMPKMDGLELLEKVQAQYPDQTMVMMTGHGSIDVAVQAIQKGAYDFVTKPFDHEALVVRLEKALERSRLIAENRRLVRWCGQQRAFENMVGQSPAMQTVFDTIKTVSQTDMTVLITGESGTGKELAARAIHSLSPRSSGPFVAINCPTVPENILESELFGYKKGAFTHASTSRQGLFEEANGGTLFLDEIGDVTPSIQTKLLRVLQEKEIKPLGSNKSRKVNVRIVASTNQDLQKRIDEGLFREDFYYRLAVVPVVMPPLRERNGDIPLIAAHLAAKHCKDLGKLPVTLSPNFVSWLENQSWTGNVRELENTIIQAILFSEEGTLEPPKTAPAATQSPSRISVPDLSSQSYKEAKESILEAFHRNYLGALLKETGGNVTQAARNCGMERQNLQQILRRYNISAQDYRD</sequence>
<dbReference type="InterPro" id="IPR058031">
    <property type="entry name" value="AAA_lid_NorR"/>
</dbReference>
<evidence type="ECO:0000256" key="2">
    <source>
        <dbReference type="ARBA" id="ARBA00022741"/>
    </source>
</evidence>
<evidence type="ECO:0000256" key="7">
    <source>
        <dbReference type="PROSITE-ProRule" id="PRU00169"/>
    </source>
</evidence>
<keyword evidence="3" id="KW-0067">ATP-binding</keyword>
<keyword evidence="12" id="KW-1185">Reference proteome</keyword>
<dbReference type="PANTHER" id="PTHR32071">
    <property type="entry name" value="TRANSCRIPTIONAL REGULATORY PROTEIN"/>
    <property type="match status" value="1"/>
</dbReference>
<accession>A0A1M6TDH6</accession>
<dbReference type="GO" id="GO:0043565">
    <property type="term" value="F:sequence-specific DNA binding"/>
    <property type="evidence" value="ECO:0007669"/>
    <property type="project" value="InterPro"/>
</dbReference>
<dbReference type="PANTHER" id="PTHR32071:SF57">
    <property type="entry name" value="C4-DICARBOXYLATE TRANSPORT TRANSCRIPTIONAL REGULATORY PROTEIN DCTD"/>
    <property type="match status" value="1"/>
</dbReference>
<keyword evidence="5" id="KW-0805">Transcription regulation</keyword>
<dbReference type="EMBL" id="FQZU01000027">
    <property type="protein sequence ID" value="SHK55013.1"/>
    <property type="molecule type" value="Genomic_DNA"/>
</dbReference>
<dbReference type="GO" id="GO:0005524">
    <property type="term" value="F:ATP binding"/>
    <property type="evidence" value="ECO:0007669"/>
    <property type="project" value="UniProtKB-KW"/>
</dbReference>
<evidence type="ECO:0000259" key="9">
    <source>
        <dbReference type="PROSITE" id="PS50045"/>
    </source>
</evidence>
<organism evidence="11 12">
    <name type="scientific">Desulfatibacillum alkenivorans DSM 16219</name>
    <dbReference type="NCBI Taxonomy" id="1121393"/>
    <lineage>
        <taxon>Bacteria</taxon>
        <taxon>Pseudomonadati</taxon>
        <taxon>Thermodesulfobacteriota</taxon>
        <taxon>Desulfobacteria</taxon>
        <taxon>Desulfobacterales</taxon>
        <taxon>Desulfatibacillaceae</taxon>
        <taxon>Desulfatibacillum</taxon>
    </lineage>
</organism>
<dbReference type="Gene3D" id="1.10.10.60">
    <property type="entry name" value="Homeodomain-like"/>
    <property type="match status" value="1"/>
</dbReference>
<dbReference type="Pfam" id="PF00158">
    <property type="entry name" value="Sigma54_activat"/>
    <property type="match status" value="1"/>
</dbReference>
<feature type="domain" description="Response regulatory" evidence="10">
    <location>
        <begin position="4"/>
        <end position="119"/>
    </location>
</feature>
<dbReference type="Pfam" id="PF25601">
    <property type="entry name" value="AAA_lid_14"/>
    <property type="match status" value="1"/>
</dbReference>
<evidence type="ECO:0000256" key="3">
    <source>
        <dbReference type="ARBA" id="ARBA00022840"/>
    </source>
</evidence>
<dbReference type="InterPro" id="IPR025943">
    <property type="entry name" value="Sigma_54_int_dom_ATP-bd_2"/>
</dbReference>
<dbReference type="Pfam" id="PF02954">
    <property type="entry name" value="HTH_8"/>
    <property type="match status" value="1"/>
</dbReference>
<dbReference type="CDD" id="cd00009">
    <property type="entry name" value="AAA"/>
    <property type="match status" value="1"/>
</dbReference>
<dbReference type="SMART" id="SM00448">
    <property type="entry name" value="REC"/>
    <property type="match status" value="1"/>
</dbReference>
<proteinExistence type="predicted"/>
<dbReference type="Gene3D" id="3.40.50.2300">
    <property type="match status" value="1"/>
</dbReference>
<dbReference type="InterPro" id="IPR002197">
    <property type="entry name" value="HTH_Fis"/>
</dbReference>
<dbReference type="SUPFAM" id="SSF52172">
    <property type="entry name" value="CheY-like"/>
    <property type="match status" value="1"/>
</dbReference>
<dbReference type="SUPFAM" id="SSF46689">
    <property type="entry name" value="Homeodomain-like"/>
    <property type="match status" value="1"/>
</dbReference>
<dbReference type="PROSITE" id="PS50110">
    <property type="entry name" value="RESPONSE_REGULATORY"/>
    <property type="match status" value="1"/>
</dbReference>
<keyword evidence="6" id="KW-0804">Transcription</keyword>
<dbReference type="RefSeq" id="WP_073477686.1">
    <property type="nucleotide sequence ID" value="NZ_FQZU01000027.1"/>
</dbReference>
<dbReference type="GO" id="GO:0006355">
    <property type="term" value="P:regulation of DNA-templated transcription"/>
    <property type="evidence" value="ECO:0007669"/>
    <property type="project" value="InterPro"/>
</dbReference>
<dbReference type="InterPro" id="IPR001789">
    <property type="entry name" value="Sig_transdc_resp-reg_receiver"/>
</dbReference>
<dbReference type="Gene3D" id="3.40.50.300">
    <property type="entry name" value="P-loop containing nucleotide triphosphate hydrolases"/>
    <property type="match status" value="1"/>
</dbReference>
<dbReference type="PRINTS" id="PR01590">
    <property type="entry name" value="HTHFIS"/>
</dbReference>
<dbReference type="Pfam" id="PF00072">
    <property type="entry name" value="Response_reg"/>
    <property type="match status" value="1"/>
</dbReference>
<evidence type="ECO:0000256" key="8">
    <source>
        <dbReference type="SAM" id="MobiDB-lite"/>
    </source>
</evidence>
<dbReference type="FunFam" id="3.40.50.2300:FF:000018">
    <property type="entry name" value="DNA-binding transcriptional regulator NtrC"/>
    <property type="match status" value="1"/>
</dbReference>
<gene>
    <name evidence="11" type="ORF">SAMN02745216_03644</name>
</gene>
<feature type="domain" description="Sigma-54 factor interaction" evidence="9">
    <location>
        <begin position="144"/>
        <end position="373"/>
    </location>
</feature>
<evidence type="ECO:0000259" key="10">
    <source>
        <dbReference type="PROSITE" id="PS50110"/>
    </source>
</evidence>
<dbReference type="PROSITE" id="PS50045">
    <property type="entry name" value="SIGMA54_INTERACT_4"/>
    <property type="match status" value="1"/>
</dbReference>